<dbReference type="Proteomes" id="UP001323617">
    <property type="component" value="Unassembled WGS sequence"/>
</dbReference>
<evidence type="ECO:0000313" key="2">
    <source>
        <dbReference type="EMBL" id="KAK4668242.1"/>
    </source>
</evidence>
<evidence type="ECO:0000313" key="3">
    <source>
        <dbReference type="Proteomes" id="UP001323617"/>
    </source>
</evidence>
<reference evidence="2 3" key="1">
    <citation type="journal article" date="2023" name="bioRxiv">
        <title>High-quality genome assemblies of four members of thePodospora anserinaspecies complex.</title>
        <authorList>
            <person name="Ament-Velasquez S.L."/>
            <person name="Vogan A.A."/>
            <person name="Wallerman O."/>
            <person name="Hartmann F."/>
            <person name="Gautier V."/>
            <person name="Silar P."/>
            <person name="Giraud T."/>
            <person name="Johannesson H."/>
        </authorList>
    </citation>
    <scope>NUCLEOTIDE SEQUENCE [LARGE SCALE GENOMIC DNA]</scope>
    <source>
        <strain evidence="2 3">CBS 124.78</strain>
    </source>
</reference>
<sequence>MPGALPDCKSPIRGWLWRLMMSQDLHMLRDGVRATPTYLVSGAATPVVDLGLRILHCSSEEDEADQQCANLQPSTTSVLMKNGRKGSRATSRGVDT</sequence>
<dbReference type="GeneID" id="87962021"/>
<evidence type="ECO:0000256" key="1">
    <source>
        <dbReference type="SAM" id="MobiDB-lite"/>
    </source>
</evidence>
<accession>A0ABR0HK58</accession>
<comment type="caution">
    <text evidence="2">The sequence shown here is derived from an EMBL/GenBank/DDBJ whole genome shotgun (WGS) entry which is preliminary data.</text>
</comment>
<feature type="region of interest" description="Disordered" evidence="1">
    <location>
        <begin position="77"/>
        <end position="96"/>
    </location>
</feature>
<organism evidence="2 3">
    <name type="scientific">Podospora pseudoanserina</name>
    <dbReference type="NCBI Taxonomy" id="2609844"/>
    <lineage>
        <taxon>Eukaryota</taxon>
        <taxon>Fungi</taxon>
        <taxon>Dikarya</taxon>
        <taxon>Ascomycota</taxon>
        <taxon>Pezizomycotina</taxon>
        <taxon>Sordariomycetes</taxon>
        <taxon>Sordariomycetidae</taxon>
        <taxon>Sordariales</taxon>
        <taxon>Podosporaceae</taxon>
        <taxon>Podospora</taxon>
    </lineage>
</organism>
<keyword evidence="3" id="KW-1185">Reference proteome</keyword>
<proteinExistence type="predicted"/>
<dbReference type="RefSeq" id="XP_062796256.1">
    <property type="nucleotide sequence ID" value="XM_062941204.1"/>
</dbReference>
<gene>
    <name evidence="2" type="ORF">QC764_0114400</name>
</gene>
<name>A0ABR0HK58_9PEZI</name>
<protein>
    <submittedName>
        <fullName evidence="2">Uncharacterized protein</fullName>
    </submittedName>
</protein>
<dbReference type="EMBL" id="JAFFHC010000008">
    <property type="protein sequence ID" value="KAK4668242.1"/>
    <property type="molecule type" value="Genomic_DNA"/>
</dbReference>